<keyword evidence="4" id="KW-1133">Transmembrane helix</keyword>
<dbReference type="Gene3D" id="1.10.10.10">
    <property type="entry name" value="Winged helix-like DNA-binding domain superfamily/Winged helix DNA-binding domain"/>
    <property type="match status" value="1"/>
</dbReference>
<gene>
    <name evidence="6" type="ORF">ACEUDJ_15085</name>
</gene>
<name>A0ABW9GUL8_9GAMM</name>
<evidence type="ECO:0000313" key="7">
    <source>
        <dbReference type="Proteomes" id="UP001630969"/>
    </source>
</evidence>
<protein>
    <submittedName>
        <fullName evidence="6">Transcriptional regulator</fullName>
    </submittedName>
</protein>
<sequence>MPNTRLQFGSFILHGAHRRLLKHTPEGEITVRLAGAEVAILQHLLSHPDTLCAKETLTELGWQGRPVSANALPVAIANLRKQLTTEPPQIEIRNIPRQGYLLALSVPLMEMEEPAAVPLSPVTQEEPPVEEGPLSEVSTALDPSQAQTSKQSKRLWPSLMIGLKAINLLLLGFLILLGPLIYKEWIDVRCAKDEQGETCVVDNSELRQAEWPARHQGQLLLVSGRHWLIVDRVEVASP</sequence>
<evidence type="ECO:0000256" key="3">
    <source>
        <dbReference type="SAM" id="MobiDB-lite"/>
    </source>
</evidence>
<dbReference type="Proteomes" id="UP001630969">
    <property type="component" value="Unassembled WGS sequence"/>
</dbReference>
<dbReference type="PROSITE" id="PS51755">
    <property type="entry name" value="OMPR_PHOB"/>
    <property type="match status" value="1"/>
</dbReference>
<dbReference type="InterPro" id="IPR001867">
    <property type="entry name" value="OmpR/PhoB-type_DNA-bd"/>
</dbReference>
<feature type="domain" description="OmpR/PhoB-type" evidence="5">
    <location>
        <begin position="3"/>
        <end position="104"/>
    </location>
</feature>
<keyword evidence="7" id="KW-1185">Reference proteome</keyword>
<comment type="caution">
    <text evidence="6">The sequence shown here is derived from an EMBL/GenBank/DDBJ whole genome shotgun (WGS) entry which is preliminary data.</text>
</comment>
<dbReference type="InterPro" id="IPR036388">
    <property type="entry name" value="WH-like_DNA-bd_sf"/>
</dbReference>
<proteinExistence type="predicted"/>
<dbReference type="RefSeq" id="WP_392445056.1">
    <property type="nucleotide sequence ID" value="NZ_JBGXBU010000006.1"/>
</dbReference>
<dbReference type="Pfam" id="PF00486">
    <property type="entry name" value="Trans_reg_C"/>
    <property type="match status" value="1"/>
</dbReference>
<organism evidence="6 7">
    <name type="scientific">Aeromonas bivalvium</name>
    <dbReference type="NCBI Taxonomy" id="440079"/>
    <lineage>
        <taxon>Bacteria</taxon>
        <taxon>Pseudomonadati</taxon>
        <taxon>Pseudomonadota</taxon>
        <taxon>Gammaproteobacteria</taxon>
        <taxon>Aeromonadales</taxon>
        <taxon>Aeromonadaceae</taxon>
        <taxon>Aeromonas</taxon>
    </lineage>
</organism>
<feature type="region of interest" description="Disordered" evidence="3">
    <location>
        <begin position="118"/>
        <end position="149"/>
    </location>
</feature>
<evidence type="ECO:0000256" key="4">
    <source>
        <dbReference type="SAM" id="Phobius"/>
    </source>
</evidence>
<dbReference type="SMART" id="SM00862">
    <property type="entry name" value="Trans_reg_C"/>
    <property type="match status" value="1"/>
</dbReference>
<accession>A0ABW9GUL8</accession>
<keyword evidence="1 2" id="KW-0238">DNA-binding</keyword>
<dbReference type="EMBL" id="JBGXBU010000006">
    <property type="protein sequence ID" value="MFM4894179.1"/>
    <property type="molecule type" value="Genomic_DNA"/>
</dbReference>
<keyword evidence="4" id="KW-0472">Membrane</keyword>
<evidence type="ECO:0000259" key="5">
    <source>
        <dbReference type="PROSITE" id="PS51755"/>
    </source>
</evidence>
<evidence type="ECO:0000256" key="1">
    <source>
        <dbReference type="ARBA" id="ARBA00023125"/>
    </source>
</evidence>
<dbReference type="CDD" id="cd00383">
    <property type="entry name" value="trans_reg_C"/>
    <property type="match status" value="1"/>
</dbReference>
<keyword evidence="4" id="KW-0812">Transmembrane</keyword>
<feature type="transmembrane region" description="Helical" evidence="4">
    <location>
        <begin position="159"/>
        <end position="182"/>
    </location>
</feature>
<dbReference type="GeneID" id="97221449"/>
<evidence type="ECO:0000256" key="2">
    <source>
        <dbReference type="PROSITE-ProRule" id="PRU01091"/>
    </source>
</evidence>
<dbReference type="SUPFAM" id="SSF46894">
    <property type="entry name" value="C-terminal effector domain of the bipartite response regulators"/>
    <property type="match status" value="1"/>
</dbReference>
<dbReference type="InterPro" id="IPR016032">
    <property type="entry name" value="Sig_transdc_resp-reg_C-effctor"/>
</dbReference>
<feature type="compositionally biased region" description="Polar residues" evidence="3">
    <location>
        <begin position="136"/>
        <end position="149"/>
    </location>
</feature>
<feature type="DNA-binding region" description="OmpR/PhoB-type" evidence="2">
    <location>
        <begin position="3"/>
        <end position="104"/>
    </location>
</feature>
<evidence type="ECO:0000313" key="6">
    <source>
        <dbReference type="EMBL" id="MFM4894179.1"/>
    </source>
</evidence>
<reference evidence="6 7" key="1">
    <citation type="submission" date="2024-09" db="EMBL/GenBank/DDBJ databases">
        <title>Aeromonas strains Genome sequencing and assembly.</title>
        <authorList>
            <person name="Hu X."/>
            <person name="Tang B."/>
        </authorList>
    </citation>
    <scope>NUCLEOTIDE SEQUENCE [LARGE SCALE GENOMIC DNA]</scope>
    <source>
        <strain evidence="6 7">NB23SCDHY001</strain>
    </source>
</reference>